<keyword evidence="1" id="KW-0175">Coiled coil</keyword>
<protein>
    <submittedName>
        <fullName evidence="2">39570_t:CDS:1</fullName>
    </submittedName>
</protein>
<name>A0ABN7VTC5_GIGMA</name>
<comment type="caution">
    <text evidence="2">The sequence shown here is derived from an EMBL/GenBank/DDBJ whole genome shotgun (WGS) entry which is preliminary data.</text>
</comment>
<sequence>SHREKRRAPNEDRSLYDNKIDWYNHWKREIKNLPEDGPLIFKPIFYIMKAKQKNIMKKLKKNKQLKQEIIVKKARINELEIQIEQMKVEQGNIKELQTQLKVLQHQEITPN</sequence>
<evidence type="ECO:0000313" key="2">
    <source>
        <dbReference type="EMBL" id="CAG8795264.1"/>
    </source>
</evidence>
<accession>A0ABN7VTC5</accession>
<feature type="coiled-coil region" evidence="1">
    <location>
        <begin position="48"/>
        <end position="106"/>
    </location>
</feature>
<dbReference type="EMBL" id="CAJVQB010020743">
    <property type="protein sequence ID" value="CAG8795264.1"/>
    <property type="molecule type" value="Genomic_DNA"/>
</dbReference>
<organism evidence="2 3">
    <name type="scientific">Gigaspora margarita</name>
    <dbReference type="NCBI Taxonomy" id="4874"/>
    <lineage>
        <taxon>Eukaryota</taxon>
        <taxon>Fungi</taxon>
        <taxon>Fungi incertae sedis</taxon>
        <taxon>Mucoromycota</taxon>
        <taxon>Glomeromycotina</taxon>
        <taxon>Glomeromycetes</taxon>
        <taxon>Diversisporales</taxon>
        <taxon>Gigasporaceae</taxon>
        <taxon>Gigaspora</taxon>
    </lineage>
</organism>
<dbReference type="Proteomes" id="UP000789901">
    <property type="component" value="Unassembled WGS sequence"/>
</dbReference>
<gene>
    <name evidence="2" type="ORF">GMARGA_LOCUS21950</name>
</gene>
<feature type="non-terminal residue" evidence="2">
    <location>
        <position position="1"/>
    </location>
</feature>
<keyword evidence="3" id="KW-1185">Reference proteome</keyword>
<evidence type="ECO:0000256" key="1">
    <source>
        <dbReference type="SAM" id="Coils"/>
    </source>
</evidence>
<evidence type="ECO:0000313" key="3">
    <source>
        <dbReference type="Proteomes" id="UP000789901"/>
    </source>
</evidence>
<reference evidence="2 3" key="1">
    <citation type="submission" date="2021-06" db="EMBL/GenBank/DDBJ databases">
        <authorList>
            <person name="Kallberg Y."/>
            <person name="Tangrot J."/>
            <person name="Rosling A."/>
        </authorList>
    </citation>
    <scope>NUCLEOTIDE SEQUENCE [LARGE SCALE GENOMIC DNA]</scope>
    <source>
        <strain evidence="2 3">120-4 pot B 10/14</strain>
    </source>
</reference>
<proteinExistence type="predicted"/>